<organism evidence="1 2">
    <name type="scientific">Pleurotus cornucopiae</name>
    <name type="common">Cornucopia mushroom</name>
    <dbReference type="NCBI Taxonomy" id="5321"/>
    <lineage>
        <taxon>Eukaryota</taxon>
        <taxon>Fungi</taxon>
        <taxon>Dikarya</taxon>
        <taxon>Basidiomycota</taxon>
        <taxon>Agaricomycotina</taxon>
        <taxon>Agaricomycetes</taxon>
        <taxon>Agaricomycetidae</taxon>
        <taxon>Agaricales</taxon>
        <taxon>Pleurotineae</taxon>
        <taxon>Pleurotaceae</taxon>
        <taxon>Pleurotus</taxon>
    </lineage>
</organism>
<sequence>MPSNTLLAILALLLSLTGFYRWRCRARLPLPPGPKGYPIVGNLFDKPTEYHWVKYLEWSKEFSGSFILPISFLVDGSDPQLDSDVVSFHIFGQPTIILNSRKAVNDLLSVRSSLYSDRRAQEYNDQRDVGGQCSALRSMVNRGEPKQLRHIHGLLRRLLKEPNDFFHHISYSLSTSIISIAYGLDAKPENDPNIERCEAAIGQLSQAAMDGNYLVDTLPILKYVPSWMPGAGFKAYAEEARPKTLAMFDVPYAEALERMREGTTEQSVVSSCLAKVDRSVEGHPAEEIARDVASIAYLGGSETSHLALKTFFAAMLLYPDVQRRGQKELDAHVGSQLPTFDDLPHMPYVHAIMLEVLRWQAVLPLSIAHRLTEDDTYNGYHLPKGATVFANTWAILRDEEYYPDPDRFFPDRFLKNGKIDPKLCDVMPNFGYGRRICPGRHFAMDSLQMSIASVLTVFNIEKARDNHGQIIEPEIEYISGFTRHIRPFKCAITPRTPEAEQLVNNADLL</sequence>
<comment type="caution">
    <text evidence="1">The sequence shown here is derived from an EMBL/GenBank/DDBJ whole genome shotgun (WGS) entry which is preliminary data.</text>
</comment>
<proteinExistence type="predicted"/>
<dbReference type="Proteomes" id="UP000824881">
    <property type="component" value="Unassembled WGS sequence"/>
</dbReference>
<accession>A0ACB7J6F1</accession>
<dbReference type="EMBL" id="WQMT02000002">
    <property type="protein sequence ID" value="KAG9225725.1"/>
    <property type="molecule type" value="Genomic_DNA"/>
</dbReference>
<reference evidence="1 2" key="1">
    <citation type="journal article" date="2021" name="Appl. Environ. Microbiol.">
        <title>Genetic linkage and physical mapping for an oyster mushroom Pleurotus cornucopiae and QTL analysis for the trait cap color.</title>
        <authorList>
            <person name="Zhang Y."/>
            <person name="Gao W."/>
            <person name="Sonnenberg A."/>
            <person name="Chen Q."/>
            <person name="Zhang J."/>
            <person name="Huang C."/>
        </authorList>
    </citation>
    <scope>NUCLEOTIDE SEQUENCE [LARGE SCALE GENOMIC DNA]</scope>
    <source>
        <strain evidence="1">CCMSSC00406</strain>
    </source>
</reference>
<keyword evidence="2" id="KW-1185">Reference proteome</keyword>
<protein>
    <submittedName>
        <fullName evidence="1">Uncharacterized protein</fullName>
    </submittedName>
</protein>
<evidence type="ECO:0000313" key="1">
    <source>
        <dbReference type="EMBL" id="KAG9225725.1"/>
    </source>
</evidence>
<gene>
    <name evidence="1" type="ORF">CCMSSC00406_0009322</name>
</gene>
<name>A0ACB7J6F1_PLECO</name>
<evidence type="ECO:0000313" key="2">
    <source>
        <dbReference type="Proteomes" id="UP000824881"/>
    </source>
</evidence>